<dbReference type="OrthoDB" id="9768004at2"/>
<feature type="domain" description="Sulfatase-modifying factor enzyme-like" evidence="1">
    <location>
        <begin position="27"/>
        <end position="238"/>
    </location>
</feature>
<protein>
    <recommendedName>
        <fullName evidence="1">Sulfatase-modifying factor enzyme-like domain-containing protein</fullName>
    </recommendedName>
</protein>
<dbReference type="InterPro" id="IPR042095">
    <property type="entry name" value="SUMF_sf"/>
</dbReference>
<keyword evidence="3" id="KW-1185">Reference proteome</keyword>
<dbReference type="Gene3D" id="3.90.1580.10">
    <property type="entry name" value="paralog of FGE (formylglycine-generating enzyme)"/>
    <property type="match status" value="1"/>
</dbReference>
<organism evidence="2 3">
    <name type="scientific">Longibacter salinarum</name>
    <dbReference type="NCBI Taxonomy" id="1850348"/>
    <lineage>
        <taxon>Bacteria</taxon>
        <taxon>Pseudomonadati</taxon>
        <taxon>Rhodothermota</taxon>
        <taxon>Rhodothermia</taxon>
        <taxon>Rhodothermales</taxon>
        <taxon>Salisaetaceae</taxon>
        <taxon>Longibacter</taxon>
    </lineage>
</organism>
<dbReference type="InterPro" id="IPR005532">
    <property type="entry name" value="SUMF_dom"/>
</dbReference>
<dbReference type="PANTHER" id="PTHR23150:SF19">
    <property type="entry name" value="FORMYLGLYCINE-GENERATING ENZYME"/>
    <property type="match status" value="1"/>
</dbReference>
<dbReference type="PANTHER" id="PTHR23150">
    <property type="entry name" value="SULFATASE MODIFYING FACTOR 1, 2"/>
    <property type="match status" value="1"/>
</dbReference>
<proteinExistence type="predicted"/>
<gene>
    <name evidence="2" type="ORF">CRI94_01430</name>
</gene>
<evidence type="ECO:0000259" key="1">
    <source>
        <dbReference type="Pfam" id="PF03781"/>
    </source>
</evidence>
<reference evidence="2 3" key="1">
    <citation type="submission" date="2017-10" db="EMBL/GenBank/DDBJ databases">
        <title>Draft genome of Longibacter Salinarum.</title>
        <authorList>
            <person name="Goh K.M."/>
            <person name="Shamsir M.S."/>
            <person name="Lim S.W."/>
        </authorList>
    </citation>
    <scope>NUCLEOTIDE SEQUENCE [LARGE SCALE GENOMIC DNA]</scope>
    <source>
        <strain evidence="2 3">KCTC 52045</strain>
    </source>
</reference>
<comment type="caution">
    <text evidence="2">The sequence shown here is derived from an EMBL/GenBank/DDBJ whole genome shotgun (WGS) entry which is preliminary data.</text>
</comment>
<name>A0A2A8D359_9BACT</name>
<accession>A0A2A8D359</accession>
<dbReference type="InterPro" id="IPR016187">
    <property type="entry name" value="CTDL_fold"/>
</dbReference>
<dbReference type="InterPro" id="IPR051043">
    <property type="entry name" value="Sulfatase_Mod_Factor_Kinase"/>
</dbReference>
<dbReference type="AlphaFoldDB" id="A0A2A8D359"/>
<sequence length="250" mass="28102">MGQATSADDGMVRIDDGYHTPLYKTPSEFDSVQVDAFWLARYPVTNAEYLAFVKANPEWQRSRVKALFADEGYLRHWAGDVMLGPEAPPEHPVVYVSWFAAMAYARWQGQRLPTTTEWEYAARASETHRNGYSDPGFKARVLAHATSNQSLRDVDRATANVLGVHGMHDLGWEWVEDFNTQVINGDSRYNTAFDKERFCGSGALDATELEDYAAFLRFSVRTSLKATDTMARLSFRLAADAPDTVRSVAQ</sequence>
<evidence type="ECO:0000313" key="3">
    <source>
        <dbReference type="Proteomes" id="UP000220102"/>
    </source>
</evidence>
<dbReference type="Proteomes" id="UP000220102">
    <property type="component" value="Unassembled WGS sequence"/>
</dbReference>
<evidence type="ECO:0000313" key="2">
    <source>
        <dbReference type="EMBL" id="PEN15385.1"/>
    </source>
</evidence>
<dbReference type="EMBL" id="PDEQ01000001">
    <property type="protein sequence ID" value="PEN15385.1"/>
    <property type="molecule type" value="Genomic_DNA"/>
</dbReference>
<dbReference type="SUPFAM" id="SSF56436">
    <property type="entry name" value="C-type lectin-like"/>
    <property type="match status" value="1"/>
</dbReference>
<dbReference type="Pfam" id="PF03781">
    <property type="entry name" value="FGE-sulfatase"/>
    <property type="match status" value="1"/>
</dbReference>
<dbReference type="GO" id="GO:0120147">
    <property type="term" value="F:formylglycine-generating oxidase activity"/>
    <property type="evidence" value="ECO:0007669"/>
    <property type="project" value="TreeGrafter"/>
</dbReference>